<evidence type="ECO:0000256" key="1">
    <source>
        <dbReference type="SAM" id="SignalP"/>
    </source>
</evidence>
<dbReference type="STRING" id="133412.A0A1R1YGM1"/>
<feature type="signal peptide" evidence="1">
    <location>
        <begin position="1"/>
        <end position="17"/>
    </location>
</feature>
<proteinExistence type="predicted"/>
<dbReference type="EMBL" id="LSSN01000074">
    <property type="protein sequence ID" value="OMJ26061.1"/>
    <property type="molecule type" value="Genomic_DNA"/>
</dbReference>
<accession>A0A1R1YGM1</accession>
<dbReference type="OrthoDB" id="2342176at2759"/>
<sequence>MLLSTLLTLTLASLCAGHGMLKYPPSRGNTQWYGTCSAGAGCKGPCDTERANSPAMSIYNQVSTVQRGQNITVKWDRLNHPGGFVRLAMTTFDESDQWASFNSKVSKFVCYESNCGPSDPNDSTFGPLAGSGSDECSTTFMIPEDIPDGLATLQWVWFGGGIYYGEIDTSFGEYYGCSDMKVSGGMPLSNYGTSPVFQGGDIMYPNENACRYWGSNRVGDCNFQGQYPSPVDGDLLSQSLEPCFRNTKPQKGAPIM</sequence>
<protein>
    <recommendedName>
        <fullName evidence="4">Chitin-binding type-4 domain-containing protein</fullName>
    </recommendedName>
</protein>
<organism evidence="2 3">
    <name type="scientific">Smittium culicis</name>
    <dbReference type="NCBI Taxonomy" id="133412"/>
    <lineage>
        <taxon>Eukaryota</taxon>
        <taxon>Fungi</taxon>
        <taxon>Fungi incertae sedis</taxon>
        <taxon>Zoopagomycota</taxon>
        <taxon>Kickxellomycotina</taxon>
        <taxon>Harpellomycetes</taxon>
        <taxon>Harpellales</taxon>
        <taxon>Legeriomycetaceae</taxon>
        <taxon>Smittium</taxon>
    </lineage>
</organism>
<comment type="caution">
    <text evidence="2">The sequence shown here is derived from an EMBL/GenBank/DDBJ whole genome shotgun (WGS) entry which is preliminary data.</text>
</comment>
<dbReference type="Proteomes" id="UP000187283">
    <property type="component" value="Unassembled WGS sequence"/>
</dbReference>
<feature type="chain" id="PRO_5012006082" description="Chitin-binding type-4 domain-containing protein" evidence="1">
    <location>
        <begin position="18"/>
        <end position="256"/>
    </location>
</feature>
<evidence type="ECO:0008006" key="4">
    <source>
        <dbReference type="Google" id="ProtNLM"/>
    </source>
</evidence>
<gene>
    <name evidence="2" type="ORF">AYI70_g485</name>
</gene>
<reference evidence="2 3" key="1">
    <citation type="submission" date="2017-01" db="EMBL/GenBank/DDBJ databases">
        <authorList>
            <person name="Mah S.A."/>
            <person name="Swanson W.J."/>
            <person name="Moy G.W."/>
            <person name="Vacquier V.D."/>
        </authorList>
    </citation>
    <scope>NUCLEOTIDE SEQUENCE [LARGE SCALE GENOMIC DNA]</scope>
    <source>
        <strain evidence="2 3">GSMNP</strain>
    </source>
</reference>
<keyword evidence="3" id="KW-1185">Reference proteome</keyword>
<keyword evidence="1" id="KW-0732">Signal</keyword>
<evidence type="ECO:0000313" key="2">
    <source>
        <dbReference type="EMBL" id="OMJ26061.1"/>
    </source>
</evidence>
<dbReference type="AlphaFoldDB" id="A0A1R1YGM1"/>
<dbReference type="Gene3D" id="2.70.50.70">
    <property type="match status" value="1"/>
</dbReference>
<name>A0A1R1YGM1_9FUNG</name>
<evidence type="ECO:0000313" key="3">
    <source>
        <dbReference type="Proteomes" id="UP000187283"/>
    </source>
</evidence>